<dbReference type="AlphaFoldDB" id="A0A0K1QC60"/>
<dbReference type="OrthoDB" id="5500422at2"/>
<dbReference type="Gene3D" id="3.30.1120.10">
    <property type="match status" value="1"/>
</dbReference>
<name>A0A0K1QC60_9BACT</name>
<feature type="region of interest" description="Disordered" evidence="1">
    <location>
        <begin position="34"/>
        <end position="57"/>
    </location>
</feature>
<dbReference type="PROSITE" id="PS51257">
    <property type="entry name" value="PROKAR_LIPOPROTEIN"/>
    <property type="match status" value="1"/>
</dbReference>
<dbReference type="KEGG" id="llu:AKJ09_09997"/>
<dbReference type="SUPFAM" id="SSF53649">
    <property type="entry name" value="Alkaline phosphatase-like"/>
    <property type="match status" value="1"/>
</dbReference>
<proteinExistence type="predicted"/>
<dbReference type="InterPro" id="IPR017850">
    <property type="entry name" value="Alkaline_phosphatase_core_sf"/>
</dbReference>
<evidence type="ECO:0000313" key="3">
    <source>
        <dbReference type="EMBL" id="AKV03334.1"/>
    </source>
</evidence>
<dbReference type="Pfam" id="PF00884">
    <property type="entry name" value="Sulfatase"/>
    <property type="match status" value="1"/>
</dbReference>
<feature type="compositionally biased region" description="Basic and acidic residues" evidence="1">
    <location>
        <begin position="275"/>
        <end position="292"/>
    </location>
</feature>
<dbReference type="InterPro" id="IPR052701">
    <property type="entry name" value="GAG_Ulvan_Degrading_Sulfatases"/>
</dbReference>
<feature type="compositionally biased region" description="Basic and acidic residues" evidence="1">
    <location>
        <begin position="239"/>
        <end position="267"/>
    </location>
</feature>
<reference evidence="3 4" key="1">
    <citation type="submission" date="2015-08" db="EMBL/GenBank/DDBJ databases">
        <authorList>
            <person name="Babu N.S."/>
            <person name="Beckwith C.J."/>
            <person name="Beseler K.G."/>
            <person name="Brison A."/>
            <person name="Carone J.V."/>
            <person name="Caskin T.P."/>
            <person name="Diamond M."/>
            <person name="Durham M.E."/>
            <person name="Foxe J.M."/>
            <person name="Go M."/>
            <person name="Henderson B.A."/>
            <person name="Jones I.B."/>
            <person name="McGettigan J.A."/>
            <person name="Micheletti S.J."/>
            <person name="Nasrallah M.E."/>
            <person name="Ortiz D."/>
            <person name="Piller C.R."/>
            <person name="Privatt S.R."/>
            <person name="Schneider S.L."/>
            <person name="Sharp S."/>
            <person name="Smith T.C."/>
            <person name="Stanton J.D."/>
            <person name="Ullery H.E."/>
            <person name="Wilson R.J."/>
            <person name="Serrano M.G."/>
            <person name="Buck G."/>
            <person name="Lee V."/>
            <person name="Wang Y."/>
            <person name="Carvalho R."/>
            <person name="Voegtly L."/>
            <person name="Shi R."/>
            <person name="Duckworth R."/>
            <person name="Johnson A."/>
            <person name="Loviza R."/>
            <person name="Walstead R."/>
            <person name="Shah Z."/>
            <person name="Kiflezghi M."/>
            <person name="Wade K."/>
            <person name="Ball S.L."/>
            <person name="Bradley K.W."/>
            <person name="Asai D.J."/>
            <person name="Bowman C.A."/>
            <person name="Russell D.A."/>
            <person name="Pope W.H."/>
            <person name="Jacobs-Sera D."/>
            <person name="Hendrix R.W."/>
            <person name="Hatfull G.F."/>
        </authorList>
    </citation>
    <scope>NUCLEOTIDE SEQUENCE [LARGE SCALE GENOMIC DNA]</scope>
    <source>
        <strain evidence="3 4">DSM 27648</strain>
    </source>
</reference>
<dbReference type="Proteomes" id="UP000064967">
    <property type="component" value="Chromosome"/>
</dbReference>
<evidence type="ECO:0000313" key="4">
    <source>
        <dbReference type="Proteomes" id="UP000064967"/>
    </source>
</evidence>
<sequence>MTRSLLPMGAALAACFAALGLAWRSGGGAEGAFVPPRASSSVTSSDGTVPKEAERRAEPGREAYEVALRLVDAAKDARVDVPNPGFVKGLLALHWRKLTPPFVALPGETSRWVTTLALRTSASEIQWSMPQGHGGKAWAPDARLWNMNEGSYEQRESLVGAAPSSFTFHVTVPPGGKLTFSEGTVNATRDATVFIVKVVDSKGASHDVYRHRLLPRDARRWTEASCDLSTFAGQNVDLELRTEPDEATPEERNEARHRQRPAAERDAGAIASADGRVHDADGGAEGPKRDELDAPGSAVVLWGNPTLLARTTPRVPYNVLWVVVDALRPDVIASFHDDAEDAAKQAAPHPPLEALLPKIPGLTPAIDELAQRGVRFTRAYSAASWTRPGTVAMLAGARSSELGLDTLGWTLTPSAVNAFYGSNPPLLPLALRKHGVTVEAFVNNYFMVGYTPVGLDMGFERISDHRYRTRDTLEITEDATRWIQKNKDTRFFLFVNYNSPHSPYEPPASALARVPPPPAGPKDDMARMYMAEGAKDDEAIGTLVKTLADTGLTDRTIVVVTSDHGETMSSAHEGVSGLDNTPIRYHHTVSNFEETTHIPIVLVAPSLLPAGKIVGDRVRNTDLAPTILELLGLEPHPHMTGTSLVSLARGQKEAAERVVVSEGRGSRAILHDRYRFVAREGAARTTQIRDRSLTINEELYDLTDDPGERHDLAATRPEVVAEMRARLEAAVKNVPMAGSETRSTSAAADAGPLRSKAVRLRFAGGETPRRISGTLVVGDAKTRATSIEVQPVDLGHDAFKRDARDERRFELAFTTVPTAAVGIDIVVEPPGVPISWDLYLDDQPWPEASFFAGPFGLVAPVLRRGVTTDEARLAIESPMVPPIDPHRDVGLFVVREGTDRKDQASEGDEGAEEMARLLREWGYAHGSGGGK</sequence>
<dbReference type="PANTHER" id="PTHR43751:SF3">
    <property type="entry name" value="SULFATASE N-TERMINAL DOMAIN-CONTAINING PROTEIN"/>
    <property type="match status" value="1"/>
</dbReference>
<feature type="region of interest" description="Disordered" evidence="1">
    <location>
        <begin position="239"/>
        <end position="293"/>
    </location>
</feature>
<evidence type="ECO:0000256" key="1">
    <source>
        <dbReference type="SAM" id="MobiDB-lite"/>
    </source>
</evidence>
<keyword evidence="4" id="KW-1185">Reference proteome</keyword>
<organism evidence="3 4">
    <name type="scientific">Labilithrix luteola</name>
    <dbReference type="NCBI Taxonomy" id="1391654"/>
    <lineage>
        <taxon>Bacteria</taxon>
        <taxon>Pseudomonadati</taxon>
        <taxon>Myxococcota</taxon>
        <taxon>Polyangia</taxon>
        <taxon>Polyangiales</taxon>
        <taxon>Labilitrichaceae</taxon>
        <taxon>Labilithrix</taxon>
    </lineage>
</organism>
<accession>A0A0K1QC60</accession>
<evidence type="ECO:0000259" key="2">
    <source>
        <dbReference type="Pfam" id="PF00884"/>
    </source>
</evidence>
<protein>
    <submittedName>
        <fullName evidence="3">Choline-sulfatase</fullName>
    </submittedName>
</protein>
<feature type="domain" description="Sulfatase N-terminal" evidence="2">
    <location>
        <begin position="361"/>
        <end position="632"/>
    </location>
</feature>
<dbReference type="InterPro" id="IPR000917">
    <property type="entry name" value="Sulfatase_N"/>
</dbReference>
<gene>
    <name evidence="3" type="ORF">AKJ09_09997</name>
</gene>
<dbReference type="EMBL" id="CP012333">
    <property type="protein sequence ID" value="AKV03334.1"/>
    <property type="molecule type" value="Genomic_DNA"/>
</dbReference>
<dbReference type="RefSeq" id="WP_146654121.1">
    <property type="nucleotide sequence ID" value="NZ_CP012333.1"/>
</dbReference>
<dbReference type="CDD" id="cd16148">
    <property type="entry name" value="sulfatase_like"/>
    <property type="match status" value="1"/>
</dbReference>
<dbReference type="PANTHER" id="PTHR43751">
    <property type="entry name" value="SULFATASE"/>
    <property type="match status" value="1"/>
</dbReference>
<feature type="compositionally biased region" description="Polar residues" evidence="1">
    <location>
        <begin position="38"/>
        <end position="47"/>
    </location>
</feature>
<dbReference type="STRING" id="1391654.AKJ09_09997"/>
<dbReference type="Gene3D" id="3.40.720.10">
    <property type="entry name" value="Alkaline Phosphatase, subunit A"/>
    <property type="match status" value="1"/>
</dbReference>